<dbReference type="EMBL" id="WIOC01000035">
    <property type="protein sequence ID" value="MQR51312.1"/>
    <property type="molecule type" value="Genomic_DNA"/>
</dbReference>
<dbReference type="OrthoDB" id="5293556at2"/>
<evidence type="ECO:0000256" key="2">
    <source>
        <dbReference type="PROSITE-ProRule" id="PRU00335"/>
    </source>
</evidence>
<proteinExistence type="predicted"/>
<dbReference type="AlphaFoldDB" id="A0A0E4D485"/>
<dbReference type="InterPro" id="IPR001647">
    <property type="entry name" value="HTH_TetR"/>
</dbReference>
<dbReference type="Pfam" id="PF00440">
    <property type="entry name" value="TetR_N"/>
    <property type="match status" value="1"/>
</dbReference>
<sequence>MRCAKHSLYRLCCAFFSPKKVSHLQTTRIYNGKIMRNVVLPTRALYVVNKAIDLFHHRGFHLIGVDRIVKESQITKATFYNYFHSKERLIEICLMVQKEKLQEQVVAMVEYDLSTSAIDKLKKLYFLHTDLEGLYYLLFKAVFEIKNSYPNAYQTAVRYRTWLKNEIYSQLRLLKADVSFTDAKLFLYMVEGTIIQLLSSGGVDERERLLNCFLRQFIAESKSAL</sequence>
<dbReference type="OMA" id="IEMCLTV"/>
<dbReference type="Gene3D" id="1.10.357.10">
    <property type="entry name" value="Tetracycline Repressor, domain 2"/>
    <property type="match status" value="1"/>
</dbReference>
<gene>
    <name evidence="5" type="ORF">EA686_06455</name>
    <name evidence="4" type="ORF">F2P40_18645</name>
</gene>
<protein>
    <submittedName>
        <fullName evidence="4">TetR family transcriptional regulator</fullName>
    </submittedName>
    <submittedName>
        <fullName evidence="5">TetR/AcrR family transcriptional regulator</fullName>
    </submittedName>
</protein>
<reference evidence="5 6" key="1">
    <citation type="submission" date="2018-10" db="EMBL/GenBank/DDBJ databases">
        <title>GWAS and RNA-Seq identify cryptic mechanisms of antimicrobial resistance in Acinetobacter baumannii.</title>
        <authorList>
            <person name="Sahl J.W."/>
        </authorList>
    </citation>
    <scope>NUCLEOTIDE SEQUENCE [LARGE SCALE GENOMIC DNA]</scope>
    <source>
        <strain evidence="5 6">TG28175</strain>
    </source>
</reference>
<dbReference type="SUPFAM" id="SSF46689">
    <property type="entry name" value="Homeodomain-like"/>
    <property type="match status" value="1"/>
</dbReference>
<dbReference type="PRINTS" id="PR00455">
    <property type="entry name" value="HTHTETR"/>
</dbReference>
<comment type="caution">
    <text evidence="5">The sequence shown here is derived from an EMBL/GenBank/DDBJ whole genome shotgun (WGS) entry which is preliminary data.</text>
</comment>
<dbReference type="Proteomes" id="UP000280073">
    <property type="component" value="Unassembled WGS sequence"/>
</dbReference>
<evidence type="ECO:0000313" key="4">
    <source>
        <dbReference type="EMBL" id="MQR51312.1"/>
    </source>
</evidence>
<evidence type="ECO:0000313" key="7">
    <source>
        <dbReference type="Proteomes" id="UP000461234"/>
    </source>
</evidence>
<evidence type="ECO:0000256" key="1">
    <source>
        <dbReference type="ARBA" id="ARBA00023125"/>
    </source>
</evidence>
<feature type="DNA-binding region" description="H-T-H motif" evidence="2">
    <location>
        <begin position="64"/>
        <end position="83"/>
    </location>
</feature>
<name>A0A0E4D485_ACIBA</name>
<dbReference type="Proteomes" id="UP000461234">
    <property type="component" value="Unassembled WGS sequence"/>
</dbReference>
<feature type="domain" description="HTH tetR-type" evidence="3">
    <location>
        <begin position="41"/>
        <end position="101"/>
    </location>
</feature>
<reference evidence="4 7" key="2">
    <citation type="submission" date="2019-10" db="EMBL/GenBank/DDBJ databases">
        <title>Genetic environment of the oxa23 gene and comparative analysis of carbapenem resistant Acinetobacter baumannii isolates belonging to global clone 1, lineage 2 recovered in a burns hospital outbreak in 2012-2013.</title>
        <authorList>
            <person name="Douraghi M."/>
            <person name="Aris P."/>
            <person name="Kenyon J."/>
            <person name="Hamidian M."/>
        </authorList>
    </citation>
    <scope>NUCLEOTIDE SEQUENCE [LARGE SCALE GENOMIC DNA]</scope>
    <source>
        <strain evidence="4 7">ABS103</strain>
    </source>
</reference>
<dbReference type="EMBL" id="RFDI01000258">
    <property type="protein sequence ID" value="RSR60987.1"/>
    <property type="molecule type" value="Genomic_DNA"/>
</dbReference>
<organism evidence="5 6">
    <name type="scientific">Acinetobacter baumannii</name>
    <dbReference type="NCBI Taxonomy" id="470"/>
    <lineage>
        <taxon>Bacteria</taxon>
        <taxon>Pseudomonadati</taxon>
        <taxon>Pseudomonadota</taxon>
        <taxon>Gammaproteobacteria</taxon>
        <taxon>Moraxellales</taxon>
        <taxon>Moraxellaceae</taxon>
        <taxon>Acinetobacter</taxon>
        <taxon>Acinetobacter calcoaceticus/baumannii complex</taxon>
    </lineage>
</organism>
<evidence type="ECO:0000259" key="3">
    <source>
        <dbReference type="PROSITE" id="PS50977"/>
    </source>
</evidence>
<evidence type="ECO:0000313" key="6">
    <source>
        <dbReference type="Proteomes" id="UP000280073"/>
    </source>
</evidence>
<keyword evidence="1 2" id="KW-0238">DNA-binding</keyword>
<dbReference type="GO" id="GO:0003677">
    <property type="term" value="F:DNA binding"/>
    <property type="evidence" value="ECO:0007669"/>
    <property type="project" value="UniProtKB-UniRule"/>
</dbReference>
<evidence type="ECO:0000313" key="5">
    <source>
        <dbReference type="EMBL" id="RSR60987.1"/>
    </source>
</evidence>
<dbReference type="InterPro" id="IPR009057">
    <property type="entry name" value="Homeodomain-like_sf"/>
</dbReference>
<accession>A0A0E4D485</accession>
<dbReference type="PROSITE" id="PS50977">
    <property type="entry name" value="HTH_TETR_2"/>
    <property type="match status" value="1"/>
</dbReference>